<dbReference type="InterPro" id="IPR012340">
    <property type="entry name" value="NA-bd_OB-fold"/>
</dbReference>
<accession>A0A9W4SZM6</accession>
<keyword evidence="6" id="KW-1185">Reference proteome</keyword>
<evidence type="ECO:0000256" key="4">
    <source>
        <dbReference type="PIRNR" id="PIRNR000779"/>
    </source>
</evidence>
<organism evidence="5 6">
    <name type="scientific">Funneliformis geosporum</name>
    <dbReference type="NCBI Taxonomy" id="1117311"/>
    <lineage>
        <taxon>Eukaryota</taxon>
        <taxon>Fungi</taxon>
        <taxon>Fungi incertae sedis</taxon>
        <taxon>Mucoromycota</taxon>
        <taxon>Glomeromycotina</taxon>
        <taxon>Glomeromycetes</taxon>
        <taxon>Glomerales</taxon>
        <taxon>Glomeraceae</taxon>
        <taxon>Funneliformis</taxon>
    </lineage>
</organism>
<sequence length="149" mass="17326">MATLPKAKNYILFTDTFAINDMDKEGRKFDRVSRFTGDKVMLMLTTSLSLDTANIAQSEEAILPLPIMTQGDQPERPSWREKNSMDRDLSDDYEYIMYGKVYKYDEEKRSKVAVYISFGGLLMALEGDFRHVQNIHVGQNVYMLMKRQF</sequence>
<dbReference type="GO" id="GO:0005665">
    <property type="term" value="C:RNA polymerase II, core complex"/>
    <property type="evidence" value="ECO:0007669"/>
    <property type="project" value="UniProtKB-UniRule"/>
</dbReference>
<evidence type="ECO:0000313" key="5">
    <source>
        <dbReference type="EMBL" id="CAI2187279.1"/>
    </source>
</evidence>
<dbReference type="GO" id="GO:0006351">
    <property type="term" value="P:DNA-templated transcription"/>
    <property type="evidence" value="ECO:0007669"/>
    <property type="project" value="UniProtKB-UniRule"/>
</dbReference>
<dbReference type="PANTHER" id="PTHR10917">
    <property type="entry name" value="DNA-DIRECTED RNA POLYMERASES I, II, AND III SUBUNIT RPABC3"/>
    <property type="match status" value="1"/>
</dbReference>
<dbReference type="Proteomes" id="UP001153678">
    <property type="component" value="Unassembled WGS sequence"/>
</dbReference>
<proteinExistence type="inferred from homology"/>
<evidence type="ECO:0000256" key="3">
    <source>
        <dbReference type="ARBA" id="ARBA00023242"/>
    </source>
</evidence>
<comment type="similarity">
    <text evidence="2 4">Belongs to the eukaryotic RPB8 RNA polymerase subunit family.</text>
</comment>
<reference evidence="5" key="1">
    <citation type="submission" date="2022-08" db="EMBL/GenBank/DDBJ databases">
        <authorList>
            <person name="Kallberg Y."/>
            <person name="Tangrot J."/>
            <person name="Rosling A."/>
        </authorList>
    </citation>
    <scope>NUCLEOTIDE SEQUENCE</scope>
    <source>
        <strain evidence="5">Wild A</strain>
    </source>
</reference>
<dbReference type="Gene3D" id="2.40.50.140">
    <property type="entry name" value="Nucleic acid-binding proteins"/>
    <property type="match status" value="1"/>
</dbReference>
<dbReference type="OrthoDB" id="20018at2759"/>
<evidence type="ECO:0000256" key="2">
    <source>
        <dbReference type="ARBA" id="ARBA00008912"/>
    </source>
</evidence>
<dbReference type="SUPFAM" id="SSF50249">
    <property type="entry name" value="Nucleic acid-binding proteins"/>
    <property type="match status" value="1"/>
</dbReference>
<dbReference type="GO" id="GO:0005736">
    <property type="term" value="C:RNA polymerase I complex"/>
    <property type="evidence" value="ECO:0007669"/>
    <property type="project" value="TreeGrafter"/>
</dbReference>
<evidence type="ECO:0000256" key="1">
    <source>
        <dbReference type="ARBA" id="ARBA00004123"/>
    </source>
</evidence>
<dbReference type="PIRSF" id="PIRSF000779">
    <property type="entry name" value="RNA_pol_Rpb8"/>
    <property type="match status" value="1"/>
</dbReference>
<keyword evidence="3 4" id="KW-0539">Nucleus</keyword>
<name>A0A9W4SZM6_9GLOM</name>
<evidence type="ECO:0000313" key="6">
    <source>
        <dbReference type="Proteomes" id="UP001153678"/>
    </source>
</evidence>
<dbReference type="SMART" id="SM00658">
    <property type="entry name" value="RPOL8c"/>
    <property type="match status" value="1"/>
</dbReference>
<protein>
    <recommendedName>
        <fullName evidence="4">DNA-directed RNA polymerases I, II, and III subunit RPABC3</fullName>
    </recommendedName>
</protein>
<dbReference type="AlphaFoldDB" id="A0A9W4SZM6"/>
<comment type="subcellular location">
    <subcellularLocation>
        <location evidence="1">Nucleus</location>
    </subcellularLocation>
</comment>
<dbReference type="PANTHER" id="PTHR10917:SF0">
    <property type="entry name" value="DNA-DIRECTED RNA POLYMERASES I, II, AND III SUBUNIT RPABC3"/>
    <property type="match status" value="1"/>
</dbReference>
<comment type="function">
    <text evidence="4">DNA-dependent RNA polymerase catalyzes the transcription of DNA into RNA using the four ribonucleoside triphosphates as substrates. Common component of RNA polymerases I, II and III which synthesize ribosomal RNA precursors, mRNA precursors and many functional non-coding RNAs, and small RNAs, such as 5S rRNA and tRNAs, respectively.</text>
</comment>
<dbReference type="GO" id="GO:0005666">
    <property type="term" value="C:RNA polymerase III complex"/>
    <property type="evidence" value="ECO:0007669"/>
    <property type="project" value="TreeGrafter"/>
</dbReference>
<gene>
    <name evidence="5" type="ORF">FWILDA_LOCUS12998</name>
</gene>
<dbReference type="Pfam" id="PF03870">
    <property type="entry name" value="RNA_pol_Rpb8"/>
    <property type="match status" value="1"/>
</dbReference>
<dbReference type="GO" id="GO:0003899">
    <property type="term" value="F:DNA-directed RNA polymerase activity"/>
    <property type="evidence" value="ECO:0007669"/>
    <property type="project" value="UniProtKB-UniRule"/>
</dbReference>
<dbReference type="InterPro" id="IPR005570">
    <property type="entry name" value="RPABC3"/>
</dbReference>
<comment type="caution">
    <text evidence="5">The sequence shown here is derived from an EMBL/GenBank/DDBJ whole genome shotgun (WGS) entry which is preliminary data.</text>
</comment>
<dbReference type="EMBL" id="CAMKVN010004540">
    <property type="protein sequence ID" value="CAI2187279.1"/>
    <property type="molecule type" value="Genomic_DNA"/>
</dbReference>